<name>A0A1Y1URI6_9TREE</name>
<dbReference type="AlphaFoldDB" id="A0A1Y1URI6"/>
<evidence type="ECO:0000313" key="1">
    <source>
        <dbReference type="EMBL" id="ORX40056.1"/>
    </source>
</evidence>
<organism evidence="1 2">
    <name type="scientific">Kockovaella imperatae</name>
    <dbReference type="NCBI Taxonomy" id="4999"/>
    <lineage>
        <taxon>Eukaryota</taxon>
        <taxon>Fungi</taxon>
        <taxon>Dikarya</taxon>
        <taxon>Basidiomycota</taxon>
        <taxon>Agaricomycotina</taxon>
        <taxon>Tremellomycetes</taxon>
        <taxon>Tremellales</taxon>
        <taxon>Cuniculitremaceae</taxon>
        <taxon>Kockovaella</taxon>
    </lineage>
</organism>
<dbReference type="RefSeq" id="XP_021873841.1">
    <property type="nucleotide sequence ID" value="XM_022012292.1"/>
</dbReference>
<reference evidence="1 2" key="1">
    <citation type="submission" date="2017-03" db="EMBL/GenBank/DDBJ databases">
        <title>Widespread Adenine N6-methylation of Active Genes in Fungi.</title>
        <authorList>
            <consortium name="DOE Joint Genome Institute"/>
            <person name="Mondo S.J."/>
            <person name="Dannebaum R.O."/>
            <person name="Kuo R.C."/>
            <person name="Louie K.B."/>
            <person name="Bewick A.J."/>
            <person name="Labutti K."/>
            <person name="Haridas S."/>
            <person name="Kuo A."/>
            <person name="Salamov A."/>
            <person name="Ahrendt S.R."/>
            <person name="Lau R."/>
            <person name="Bowen B.P."/>
            <person name="Lipzen A."/>
            <person name="Sullivan W."/>
            <person name="Andreopoulos W.B."/>
            <person name="Clum A."/>
            <person name="Lindquist E."/>
            <person name="Daum C."/>
            <person name="Northen T.R."/>
            <person name="Ramamoorthy G."/>
            <person name="Schmitz R.J."/>
            <person name="Gryganskyi A."/>
            <person name="Culley D."/>
            <person name="Magnuson J."/>
            <person name="James T.Y."/>
            <person name="O'Malley M.A."/>
            <person name="Stajich J.E."/>
            <person name="Spatafora J.W."/>
            <person name="Visel A."/>
            <person name="Grigoriev I.V."/>
        </authorList>
    </citation>
    <scope>NUCLEOTIDE SEQUENCE [LARGE SCALE GENOMIC DNA]</scope>
    <source>
        <strain evidence="1 2">NRRL Y-17943</strain>
    </source>
</reference>
<comment type="caution">
    <text evidence="1">The sequence shown here is derived from an EMBL/GenBank/DDBJ whole genome shotgun (WGS) entry which is preliminary data.</text>
</comment>
<dbReference type="GeneID" id="33554100"/>
<proteinExistence type="predicted"/>
<dbReference type="EMBL" id="NBSH01000002">
    <property type="protein sequence ID" value="ORX40056.1"/>
    <property type="molecule type" value="Genomic_DNA"/>
</dbReference>
<dbReference type="Proteomes" id="UP000193218">
    <property type="component" value="Unassembled WGS sequence"/>
</dbReference>
<accession>A0A1Y1URI6</accession>
<sequence>MTLTGSHSTTHPPHCLSNQIQDAIRYPYIPLTEQLVLDVIEDLEIIPVSGSISNTLLPGLEDDSSSDLLENFIQGCQLVAKAEVDTRMTDAQHLHQCFEDGRYERARLKTQASKATDFQPLSPGRQALSRKALRETPKVFGPSKGRKRRTPARLEHLVRDDSGFQVLSPLRIDKYLGTLVTVDDAL</sequence>
<dbReference type="InParanoid" id="A0A1Y1URI6"/>
<keyword evidence="2" id="KW-1185">Reference proteome</keyword>
<gene>
    <name evidence="1" type="ORF">BD324DRAFT_254052</name>
</gene>
<evidence type="ECO:0000313" key="2">
    <source>
        <dbReference type="Proteomes" id="UP000193218"/>
    </source>
</evidence>
<protein>
    <submittedName>
        <fullName evidence="1">Uncharacterized protein</fullName>
    </submittedName>
</protein>